<evidence type="ECO:0000256" key="12">
    <source>
        <dbReference type="SAM" id="MobiDB-lite"/>
    </source>
</evidence>
<dbReference type="InterPro" id="IPR012763">
    <property type="entry name" value="DNA_pol_III_sug/sutau_N"/>
</dbReference>
<dbReference type="FunFam" id="1.10.8.60:FF:000013">
    <property type="entry name" value="DNA polymerase III subunit gamma/tau"/>
    <property type="match status" value="1"/>
</dbReference>
<dbReference type="InterPro" id="IPR027417">
    <property type="entry name" value="P-loop_NTPase"/>
</dbReference>
<evidence type="ECO:0000256" key="11">
    <source>
        <dbReference type="RuleBase" id="RU364063"/>
    </source>
</evidence>
<dbReference type="EMBL" id="SGIT01000001">
    <property type="protein sequence ID" value="RZF62843.1"/>
    <property type="molecule type" value="Genomic_DNA"/>
</dbReference>
<comment type="caution">
    <text evidence="14">The sequence shown here is derived from an EMBL/GenBank/DDBJ whole genome shotgun (WGS) entry which is preliminary data.</text>
</comment>
<feature type="region of interest" description="Disordered" evidence="12">
    <location>
        <begin position="393"/>
        <end position="415"/>
    </location>
</feature>
<dbReference type="SMART" id="SM00382">
    <property type="entry name" value="AAA"/>
    <property type="match status" value="1"/>
</dbReference>
<dbReference type="Pfam" id="PF13177">
    <property type="entry name" value="DNA_pol3_delta2"/>
    <property type="match status" value="1"/>
</dbReference>
<sequence length="600" mass="66468">MDNFIVSARKYRPVTFDSVVGQQHITSTLKNAIHNNQLAQAFLFCGPRGVGKTTCARILAKTINCEQISEQVEACGTCESCKSFQQGNSFSIHELDAASNNSVDDIRSLIEQVRIPPQAGKYKIYIIDEVHMLSQAAFNAFLKTLEEPPSYAIFILATTEKHKILPTILSRCQIFDFNRIKVEDMANHLAAIAQKEEIAFESDGLHIIAQKADGGLRDALSMFDQIVSFSNKNITYQTVIDNLNILDYDYYFQLMDHVAAEDAAQALLIFDKVLNNGFDGGHFISGLATHTRNLLVSKEPATLKLLEVSENIKRKYLEQSQALSSGLLLSVLNIANQCEINYKSSKNQRLQVELALLKMCHLASAILLSQQGSFTPSVTAEVKKKLPDPAVSRSTAVVNDIPTPKPSTPTLPRASAPIQVPATASTPVIEKSTGAGTNMAVKKGWGKISASVNVPNLNTIFEDKVEAETDEPDLVQGDTFREVTFNTFMMHWNAFADRLKQTNRITLYTIMTANPPRLNGVMIEVDVENGVQMDELKLGKIDILNYLRVELQNFSLDLTGVQVEVTKVRKPYTSVEKYQAMVSKNPALETLRKAFNLGLS</sequence>
<dbReference type="InterPro" id="IPR050238">
    <property type="entry name" value="DNA_Rep/Repair_Clamp_Loader"/>
</dbReference>
<keyword evidence="7" id="KW-0862">Zinc</keyword>
<proteinExistence type="inferred from homology"/>
<comment type="subunit">
    <text evidence="11">DNA polymerase III contains a core (composed of alpha, epsilon and theta chains) that associates with a tau subunit. This core dimerizes to form the POLIII' complex. PolIII' associates with the gamma complex (composed of gamma, delta, delta', psi and chi chains) and with the beta chain to form the complete DNA polymerase III complex.</text>
</comment>
<keyword evidence="4 11" id="KW-0235">DNA replication</keyword>
<comment type="similarity">
    <text evidence="1 11">Belongs to the DnaX/STICHEL family.</text>
</comment>
<dbReference type="InterPro" id="IPR003593">
    <property type="entry name" value="AAA+_ATPase"/>
</dbReference>
<dbReference type="Gene3D" id="1.20.272.10">
    <property type="match status" value="1"/>
</dbReference>
<dbReference type="InterPro" id="IPR045085">
    <property type="entry name" value="HLD_clamp_pol_III_gamma_tau"/>
</dbReference>
<keyword evidence="6 11" id="KW-0547">Nucleotide-binding</keyword>
<evidence type="ECO:0000256" key="4">
    <source>
        <dbReference type="ARBA" id="ARBA00022705"/>
    </source>
</evidence>
<dbReference type="Pfam" id="PF12169">
    <property type="entry name" value="DNA_pol3_gamma3"/>
    <property type="match status" value="1"/>
</dbReference>
<protein>
    <recommendedName>
        <fullName evidence="11">DNA polymerase III subunit gamma/tau</fullName>
        <ecNumber evidence="11">2.7.7.7</ecNumber>
    </recommendedName>
</protein>
<dbReference type="InterPro" id="IPR001270">
    <property type="entry name" value="ClpA/B"/>
</dbReference>
<dbReference type="Pfam" id="PF22608">
    <property type="entry name" value="DNAX_ATPase_lid"/>
    <property type="match status" value="1"/>
</dbReference>
<dbReference type="NCBIfam" id="TIGR02397">
    <property type="entry name" value="dnaX_nterm"/>
    <property type="match status" value="1"/>
</dbReference>
<evidence type="ECO:0000256" key="7">
    <source>
        <dbReference type="ARBA" id="ARBA00022833"/>
    </source>
</evidence>
<dbReference type="Gene3D" id="3.40.50.300">
    <property type="entry name" value="P-loop containing nucleotide triphosphate hydrolases"/>
    <property type="match status" value="1"/>
</dbReference>
<comment type="catalytic activity">
    <reaction evidence="10 11">
        <text>DNA(n) + a 2'-deoxyribonucleoside 5'-triphosphate = DNA(n+1) + diphosphate</text>
        <dbReference type="Rhea" id="RHEA:22508"/>
        <dbReference type="Rhea" id="RHEA-COMP:17339"/>
        <dbReference type="Rhea" id="RHEA-COMP:17340"/>
        <dbReference type="ChEBI" id="CHEBI:33019"/>
        <dbReference type="ChEBI" id="CHEBI:61560"/>
        <dbReference type="ChEBI" id="CHEBI:173112"/>
        <dbReference type="EC" id="2.7.7.7"/>
    </reaction>
</comment>
<dbReference type="GO" id="GO:0006261">
    <property type="term" value="P:DNA-templated DNA replication"/>
    <property type="evidence" value="ECO:0007669"/>
    <property type="project" value="TreeGrafter"/>
</dbReference>
<organism evidence="14 15">
    <name type="scientific">Sphingobacterium corticibacterium</name>
    <dbReference type="NCBI Taxonomy" id="2484746"/>
    <lineage>
        <taxon>Bacteria</taxon>
        <taxon>Pseudomonadati</taxon>
        <taxon>Bacteroidota</taxon>
        <taxon>Sphingobacteriia</taxon>
        <taxon>Sphingobacteriales</taxon>
        <taxon>Sphingobacteriaceae</taxon>
        <taxon>Sphingobacterium</taxon>
    </lineage>
</organism>
<keyword evidence="5" id="KW-0479">Metal-binding</keyword>
<evidence type="ECO:0000256" key="1">
    <source>
        <dbReference type="ARBA" id="ARBA00006360"/>
    </source>
</evidence>
<dbReference type="NCBIfam" id="TIGR01128">
    <property type="entry name" value="holA"/>
    <property type="match status" value="1"/>
</dbReference>
<dbReference type="EC" id="2.7.7.7" evidence="11"/>
<keyword evidence="3 11" id="KW-0548">Nucleotidyltransferase</keyword>
<evidence type="ECO:0000313" key="15">
    <source>
        <dbReference type="Proteomes" id="UP000292855"/>
    </source>
</evidence>
<dbReference type="CDD" id="cd18137">
    <property type="entry name" value="HLD_clamp_pol_III_gamma_tau"/>
    <property type="match status" value="1"/>
</dbReference>
<dbReference type="InterPro" id="IPR005790">
    <property type="entry name" value="DNA_polIII_delta"/>
</dbReference>
<dbReference type="GO" id="GO:0003887">
    <property type="term" value="F:DNA-directed DNA polymerase activity"/>
    <property type="evidence" value="ECO:0007669"/>
    <property type="project" value="UniProtKB-KW"/>
</dbReference>
<dbReference type="AlphaFoldDB" id="A0A4Q6XR49"/>
<feature type="domain" description="AAA+ ATPase" evidence="13">
    <location>
        <begin position="38"/>
        <end position="181"/>
    </location>
</feature>
<keyword evidence="9 11" id="KW-0239">DNA-directed DNA polymerase</keyword>
<dbReference type="OrthoDB" id="9810148at2"/>
<evidence type="ECO:0000259" key="13">
    <source>
        <dbReference type="SMART" id="SM00382"/>
    </source>
</evidence>
<dbReference type="GO" id="GO:0005524">
    <property type="term" value="F:ATP binding"/>
    <property type="evidence" value="ECO:0007669"/>
    <property type="project" value="UniProtKB-KW"/>
</dbReference>
<dbReference type="GO" id="GO:0009360">
    <property type="term" value="C:DNA polymerase III complex"/>
    <property type="evidence" value="ECO:0007669"/>
    <property type="project" value="InterPro"/>
</dbReference>
<dbReference type="GO" id="GO:0046872">
    <property type="term" value="F:metal ion binding"/>
    <property type="evidence" value="ECO:0007669"/>
    <property type="project" value="UniProtKB-KW"/>
</dbReference>
<dbReference type="InterPro" id="IPR008921">
    <property type="entry name" value="DNA_pol3_clamp-load_cplx_C"/>
</dbReference>
<keyword evidence="8 11" id="KW-0067">ATP-binding</keyword>
<dbReference type="PRINTS" id="PR00300">
    <property type="entry name" value="CLPPROTEASEA"/>
</dbReference>
<dbReference type="PANTHER" id="PTHR11669:SF0">
    <property type="entry name" value="PROTEIN STICHEL-LIKE 2"/>
    <property type="match status" value="1"/>
</dbReference>
<dbReference type="RefSeq" id="WP_130141066.1">
    <property type="nucleotide sequence ID" value="NZ_SGIT01000001.1"/>
</dbReference>
<dbReference type="Proteomes" id="UP000292855">
    <property type="component" value="Unassembled WGS sequence"/>
</dbReference>
<evidence type="ECO:0000256" key="3">
    <source>
        <dbReference type="ARBA" id="ARBA00022695"/>
    </source>
</evidence>
<keyword evidence="2 11" id="KW-0808">Transferase</keyword>
<comment type="function">
    <text evidence="11">DNA polymerase III is a complex, multichain enzyme responsible for most of the replicative synthesis in bacteria. This DNA polymerase also exhibits 3' to 5' exonuclease activity.</text>
</comment>
<dbReference type="FunFam" id="3.40.50.300:FF:000014">
    <property type="entry name" value="DNA polymerase III subunit gamma/tau"/>
    <property type="match status" value="1"/>
</dbReference>
<gene>
    <name evidence="11" type="primary">dnaX</name>
    <name evidence="14" type="ORF">EWE74_08660</name>
</gene>
<dbReference type="PANTHER" id="PTHR11669">
    <property type="entry name" value="REPLICATION FACTOR C / DNA POLYMERASE III GAMMA-TAU SUBUNIT"/>
    <property type="match status" value="1"/>
</dbReference>
<dbReference type="GO" id="GO:0003677">
    <property type="term" value="F:DNA binding"/>
    <property type="evidence" value="ECO:0007669"/>
    <property type="project" value="InterPro"/>
</dbReference>
<name>A0A4Q6XR49_9SPHI</name>
<dbReference type="InterPro" id="IPR022754">
    <property type="entry name" value="DNA_pol_III_gamma-3"/>
</dbReference>
<dbReference type="SUPFAM" id="SSF52540">
    <property type="entry name" value="P-loop containing nucleoside triphosphate hydrolases"/>
    <property type="match status" value="1"/>
</dbReference>
<dbReference type="NCBIfam" id="NF004046">
    <property type="entry name" value="PRK05563.1"/>
    <property type="match status" value="1"/>
</dbReference>
<keyword evidence="15" id="KW-1185">Reference proteome</keyword>
<evidence type="ECO:0000256" key="9">
    <source>
        <dbReference type="ARBA" id="ARBA00022932"/>
    </source>
</evidence>
<evidence type="ECO:0000256" key="8">
    <source>
        <dbReference type="ARBA" id="ARBA00022840"/>
    </source>
</evidence>
<dbReference type="SUPFAM" id="SSF48019">
    <property type="entry name" value="post-AAA+ oligomerization domain-like"/>
    <property type="match status" value="1"/>
</dbReference>
<dbReference type="NCBIfam" id="NF011531">
    <property type="entry name" value="PRK14971.1"/>
    <property type="match status" value="1"/>
</dbReference>
<evidence type="ECO:0000256" key="10">
    <source>
        <dbReference type="ARBA" id="ARBA00049244"/>
    </source>
</evidence>
<dbReference type="CDD" id="cd00009">
    <property type="entry name" value="AAA"/>
    <property type="match status" value="1"/>
</dbReference>
<accession>A0A4Q6XR49</accession>
<evidence type="ECO:0000256" key="2">
    <source>
        <dbReference type="ARBA" id="ARBA00022679"/>
    </source>
</evidence>
<dbReference type="Gene3D" id="1.10.8.60">
    <property type="match status" value="1"/>
</dbReference>
<evidence type="ECO:0000256" key="5">
    <source>
        <dbReference type="ARBA" id="ARBA00022723"/>
    </source>
</evidence>
<evidence type="ECO:0000313" key="14">
    <source>
        <dbReference type="EMBL" id="RZF62843.1"/>
    </source>
</evidence>
<evidence type="ECO:0000256" key="6">
    <source>
        <dbReference type="ARBA" id="ARBA00022741"/>
    </source>
</evidence>
<reference evidence="14 15" key="1">
    <citation type="submission" date="2019-02" db="EMBL/GenBank/DDBJ databases">
        <authorList>
            <person name="Li Y."/>
        </authorList>
    </citation>
    <scope>NUCLEOTIDE SEQUENCE [LARGE SCALE GENOMIC DNA]</scope>
    <source>
        <strain evidence="14 15">30C10-4-7</strain>
    </source>
</reference>